<protein>
    <submittedName>
        <fullName evidence="7">Glucose dehydrogenase [FAD, quinone]</fullName>
    </submittedName>
</protein>
<dbReference type="InterPro" id="IPR036188">
    <property type="entry name" value="FAD/NAD-bd_sf"/>
</dbReference>
<evidence type="ECO:0000313" key="7">
    <source>
        <dbReference type="EMBL" id="ODM97397.1"/>
    </source>
</evidence>
<feature type="region of interest" description="Disordered" evidence="5">
    <location>
        <begin position="1009"/>
        <end position="1028"/>
    </location>
</feature>
<dbReference type="OrthoDB" id="269227at2759"/>
<dbReference type="PANTHER" id="PTHR11552:SF147">
    <property type="entry name" value="CHOLINE DEHYDROGENASE, MITOCHONDRIAL"/>
    <property type="match status" value="1"/>
</dbReference>
<keyword evidence="3" id="KW-0285">Flavoprotein</keyword>
<dbReference type="Gene3D" id="3.30.560.10">
    <property type="entry name" value="Glucose Oxidase, domain 3"/>
    <property type="match status" value="1"/>
</dbReference>
<dbReference type="InterPro" id="IPR000172">
    <property type="entry name" value="GMC_OxRdtase_N"/>
</dbReference>
<feature type="compositionally biased region" description="Low complexity" evidence="5">
    <location>
        <begin position="658"/>
        <end position="710"/>
    </location>
</feature>
<dbReference type="SUPFAM" id="SSF54373">
    <property type="entry name" value="FAD-linked reductases, C-terminal domain"/>
    <property type="match status" value="1"/>
</dbReference>
<evidence type="ECO:0000256" key="5">
    <source>
        <dbReference type="SAM" id="MobiDB-lite"/>
    </source>
</evidence>
<evidence type="ECO:0000256" key="1">
    <source>
        <dbReference type="ARBA" id="ARBA00001974"/>
    </source>
</evidence>
<dbReference type="InterPro" id="IPR012132">
    <property type="entry name" value="GMC_OxRdtase"/>
</dbReference>
<sequence>MHMLDSIHQQKQAWSIQITGDDSWGYTGVLPYFKRTETFSGTSNDPDARGHEGELRIRKPSYIGLSEDWIRAGQELGYPFVDLNGRHEDGFGILQYPIYKGIRQSTYAAFLLPYHKSPRLTIRRYALVRKLLFRDHTNMVFGVEYLRHGRIETAIATREVILTAGTLGSSKLLMLSGIGPRAHLEELGIPVRSDLPVGHTLQDHLAVPLGPFFIKEPKSFLFDPETSSVYTSSVAKISEGQWKLAQTLTFDSPTVQAIHQGYVDAFAYAYSLQEDELMQYYTNAVGRDSFHINVISSRPTSTGKVLLSGASIDDPLVINPRYLEDPGGSDFKILLEGVKTALTIAHNTSVFQRLGTEFTSTKLPGCQEHDQRTDAYWECYIRRYTLSMLNPVGTAAMMQVVDPSLRVIGTKGLRVMDASVQPTLVSTGTAASTLMIAEKGVDLWLFQKESGLRILQRELDTINPLRALFKPFTALTKGLDSDVKERFTRNGRVDNPFLQVISNVFGNANPNGDISASATTNVGVNIDYGLGQPATLDPSLLQKKSSENAKKSNVISKSQWVLQSTILGTTPSPAQVGSKVTELVSSIASASSSSTTSVLAANEASENGLKITELPQKTTKKGKGGRRFALLQAMLKQNSILPTILQEKVRLTLPSPATTTTTTTTTTSSTTTTTSTTTTVQPTTTTVSTTQSSPSPTSSTTNSTTTSTTPYPVLEDLTFGFNLNSTENEIGIDGIKDGPHPGNKTDNATDAEYIAKSVGVTPSSVLSILQLNNNSSFLHQANPGNTQHTTPDPLDQLLKSLNVFENLMNSLSPSPNNGEATVGTSTTANPLYSPEILNPFGGVLNNLLTVINSTAVTINNGLFTINNTTETINNEIQSNAIVNRNNSSNPFQFLFGNIQSPPAPANNINISSGSNSTTNKESVFSTWFKPLQTNQLTPTSSWFRPLSINNLPPQPIPLPATPSPPPANTWFSPPSNKNYANPFAPTWFNFSNNQVDQLTPNWFKPLPFNAPPSAASTTTPPSPPTSPQLNLFELFLGGLKKDERKTVFKTLDTMFPNQNILNFTGLTTSNTTNSSSEADILAKPISISPASIQTLMDMALNVKNGLKETEKKANMLQTLISVSNLISPQQTPTRRPPNIFDQILSAFNPSATTTAKPPSLLDLFLKG</sequence>
<comment type="similarity">
    <text evidence="2">Belongs to the GMC oxidoreductase family.</text>
</comment>
<keyword evidence="4" id="KW-0274">FAD</keyword>
<evidence type="ECO:0000256" key="2">
    <source>
        <dbReference type="ARBA" id="ARBA00010790"/>
    </source>
</evidence>
<comment type="cofactor">
    <cofactor evidence="1">
        <name>FAD</name>
        <dbReference type="ChEBI" id="CHEBI:57692"/>
    </cofactor>
</comment>
<accession>A0A1D2MWG0</accession>
<name>A0A1D2MWG0_ORCCI</name>
<dbReference type="Proteomes" id="UP000094527">
    <property type="component" value="Unassembled WGS sequence"/>
</dbReference>
<dbReference type="InterPro" id="IPR007867">
    <property type="entry name" value="GMC_OxRtase_C"/>
</dbReference>
<dbReference type="AlphaFoldDB" id="A0A1D2MWG0"/>
<dbReference type="SUPFAM" id="SSF51905">
    <property type="entry name" value="FAD/NAD(P)-binding domain"/>
    <property type="match status" value="1"/>
</dbReference>
<proteinExistence type="inferred from homology"/>
<dbReference type="STRING" id="48709.A0A1D2MWG0"/>
<dbReference type="EMBL" id="LJIJ01000447">
    <property type="protein sequence ID" value="ODM97397.1"/>
    <property type="molecule type" value="Genomic_DNA"/>
</dbReference>
<keyword evidence="8" id="KW-1185">Reference proteome</keyword>
<dbReference type="GO" id="GO:0050660">
    <property type="term" value="F:flavin adenine dinucleotide binding"/>
    <property type="evidence" value="ECO:0007669"/>
    <property type="project" value="InterPro"/>
</dbReference>
<evidence type="ECO:0000256" key="3">
    <source>
        <dbReference type="ARBA" id="ARBA00022630"/>
    </source>
</evidence>
<feature type="region of interest" description="Disordered" evidence="5">
    <location>
        <begin position="656"/>
        <end position="711"/>
    </location>
</feature>
<dbReference type="GO" id="GO:0016614">
    <property type="term" value="F:oxidoreductase activity, acting on CH-OH group of donors"/>
    <property type="evidence" value="ECO:0007669"/>
    <property type="project" value="InterPro"/>
</dbReference>
<reference evidence="7 8" key="1">
    <citation type="journal article" date="2016" name="Genome Biol. Evol.">
        <title>Gene Family Evolution Reflects Adaptation to Soil Environmental Stressors in the Genome of the Collembolan Orchesella cincta.</title>
        <authorList>
            <person name="Faddeeva-Vakhrusheva A."/>
            <person name="Derks M.F."/>
            <person name="Anvar S.Y."/>
            <person name="Agamennone V."/>
            <person name="Suring W."/>
            <person name="Smit S."/>
            <person name="van Straalen N.M."/>
            <person name="Roelofs D."/>
        </authorList>
    </citation>
    <scope>NUCLEOTIDE SEQUENCE [LARGE SCALE GENOMIC DNA]</scope>
    <source>
        <tissue evidence="7">Mixed pool</tissue>
    </source>
</reference>
<gene>
    <name evidence="7" type="ORF">Ocin01_09282</name>
</gene>
<dbReference type="Pfam" id="PF05199">
    <property type="entry name" value="GMC_oxred_C"/>
    <property type="match status" value="1"/>
</dbReference>
<dbReference type="PANTHER" id="PTHR11552">
    <property type="entry name" value="GLUCOSE-METHANOL-CHOLINE GMC OXIDOREDUCTASE"/>
    <property type="match status" value="1"/>
</dbReference>
<evidence type="ECO:0000259" key="6">
    <source>
        <dbReference type="PROSITE" id="PS00624"/>
    </source>
</evidence>
<organism evidence="7 8">
    <name type="scientific">Orchesella cincta</name>
    <name type="common">Springtail</name>
    <name type="synonym">Podura cincta</name>
    <dbReference type="NCBI Taxonomy" id="48709"/>
    <lineage>
        <taxon>Eukaryota</taxon>
        <taxon>Metazoa</taxon>
        <taxon>Ecdysozoa</taxon>
        <taxon>Arthropoda</taxon>
        <taxon>Hexapoda</taxon>
        <taxon>Collembola</taxon>
        <taxon>Entomobryomorpha</taxon>
        <taxon>Entomobryoidea</taxon>
        <taxon>Orchesellidae</taxon>
        <taxon>Orchesellinae</taxon>
        <taxon>Orchesella</taxon>
    </lineage>
</organism>
<dbReference type="Gene3D" id="3.50.50.60">
    <property type="entry name" value="FAD/NAD(P)-binding domain"/>
    <property type="match status" value="1"/>
</dbReference>
<dbReference type="PROSITE" id="PS00624">
    <property type="entry name" value="GMC_OXRED_2"/>
    <property type="match status" value="1"/>
</dbReference>
<evidence type="ECO:0000256" key="4">
    <source>
        <dbReference type="ARBA" id="ARBA00022827"/>
    </source>
</evidence>
<comment type="caution">
    <text evidence="7">The sequence shown here is derived from an EMBL/GenBank/DDBJ whole genome shotgun (WGS) entry which is preliminary data.</text>
</comment>
<dbReference type="Pfam" id="PF00732">
    <property type="entry name" value="GMC_oxred_N"/>
    <property type="match status" value="1"/>
</dbReference>
<feature type="domain" description="Glucose-methanol-choline oxidoreductase N-terminal" evidence="6">
    <location>
        <begin position="165"/>
        <end position="179"/>
    </location>
</feature>
<evidence type="ECO:0000313" key="8">
    <source>
        <dbReference type="Proteomes" id="UP000094527"/>
    </source>
</evidence>